<dbReference type="Proteomes" id="UP000249682">
    <property type="component" value="Chromosome"/>
</dbReference>
<feature type="region of interest" description="Disordered" evidence="1">
    <location>
        <begin position="31"/>
        <end position="51"/>
    </location>
</feature>
<evidence type="ECO:0008006" key="4">
    <source>
        <dbReference type="Google" id="ProtNLM"/>
    </source>
</evidence>
<proteinExistence type="predicted"/>
<accession>A0AAD0KR09</accession>
<dbReference type="EMBL" id="CP029543">
    <property type="protein sequence ID" value="AWV47279.1"/>
    <property type="molecule type" value="Genomic_DNA"/>
</dbReference>
<evidence type="ECO:0000313" key="3">
    <source>
        <dbReference type="Proteomes" id="UP000249682"/>
    </source>
</evidence>
<evidence type="ECO:0000256" key="1">
    <source>
        <dbReference type="SAM" id="MobiDB-lite"/>
    </source>
</evidence>
<dbReference type="AlphaFoldDB" id="A0AAD0KR09"/>
<name>A0AAD0KR09_MYCLR</name>
<reference evidence="2 3" key="1">
    <citation type="submission" date="2018-05" db="EMBL/GenBank/DDBJ databases">
        <title>Evolution of small genomes with special reference to Mycobacterium leprae.</title>
        <authorList>
            <person name="Mohanty P.S."/>
            <person name="Bansal A.K."/>
            <person name="Gupta U.D."/>
            <person name="Naaz F."/>
            <person name="Dwivedi V.D."/>
            <person name="Singh H."/>
            <person name="Gupta G."/>
            <person name="Sharma S."/>
            <person name="Arora M."/>
        </authorList>
    </citation>
    <scope>NUCLEOTIDE SEQUENCE [LARGE SCALE GENOMIC DNA]</scope>
    <source>
        <strain evidence="2 3">MRHRU-235-G</strain>
    </source>
</reference>
<evidence type="ECO:0000313" key="2">
    <source>
        <dbReference type="EMBL" id="AWV47279.1"/>
    </source>
</evidence>
<gene>
    <name evidence="2" type="ORF">DIJ64_01705</name>
</gene>
<protein>
    <recommendedName>
        <fullName evidence="4">DNA repair protein RadA</fullName>
    </recommendedName>
</protein>
<organism evidence="2 3">
    <name type="scientific">Mycobacterium leprae</name>
    <dbReference type="NCBI Taxonomy" id="1769"/>
    <lineage>
        <taxon>Bacteria</taxon>
        <taxon>Bacillati</taxon>
        <taxon>Actinomycetota</taxon>
        <taxon>Actinomycetes</taxon>
        <taxon>Mycobacteriales</taxon>
        <taxon>Mycobacteriaceae</taxon>
        <taxon>Mycobacterium</taxon>
    </lineage>
</organism>
<sequence length="85" mass="9522">MILVGHVTKDGSIARPYSLEHLVDVVLHSQENHKLPDADGPGRQESIRSHRQSDKVECFLLRDDGIDDVADPLKPFLQSISGQHR</sequence>